<dbReference type="Pfam" id="PF00528">
    <property type="entry name" value="BPD_transp_1"/>
    <property type="match status" value="1"/>
</dbReference>
<evidence type="ECO:0000256" key="1">
    <source>
        <dbReference type="ARBA" id="ARBA00004651"/>
    </source>
</evidence>
<gene>
    <name evidence="10" type="ORF">J4035_11170</name>
</gene>
<keyword evidence="6 7" id="KW-0472">Membrane</keyword>
<feature type="transmembrane region" description="Helical" evidence="7">
    <location>
        <begin position="39"/>
        <end position="60"/>
    </location>
</feature>
<keyword evidence="11" id="KW-1185">Reference proteome</keyword>
<evidence type="ECO:0000256" key="8">
    <source>
        <dbReference type="SAM" id="MobiDB-lite"/>
    </source>
</evidence>
<feature type="transmembrane region" description="Helical" evidence="7">
    <location>
        <begin position="103"/>
        <end position="127"/>
    </location>
</feature>
<accession>A0ABS3SI74</accession>
<reference evidence="10 11" key="1">
    <citation type="submission" date="2021-03" db="EMBL/GenBank/DDBJ databases">
        <title>novel species in genus Cellulomonas.</title>
        <authorList>
            <person name="Zhang G."/>
        </authorList>
    </citation>
    <scope>NUCLEOTIDE SEQUENCE [LARGE SCALE GENOMIC DNA]</scope>
    <source>
        <strain evidence="11">zg-ZUI188</strain>
    </source>
</reference>
<dbReference type="CDD" id="cd06261">
    <property type="entry name" value="TM_PBP2"/>
    <property type="match status" value="1"/>
</dbReference>
<evidence type="ECO:0000313" key="10">
    <source>
        <dbReference type="EMBL" id="MBO3085199.1"/>
    </source>
</evidence>
<evidence type="ECO:0000256" key="7">
    <source>
        <dbReference type="RuleBase" id="RU363032"/>
    </source>
</evidence>
<feature type="transmembrane region" description="Helical" evidence="7">
    <location>
        <begin position="175"/>
        <end position="195"/>
    </location>
</feature>
<keyword evidence="5 7" id="KW-1133">Transmembrane helix</keyword>
<comment type="similarity">
    <text evidence="7">Belongs to the binding-protein-dependent transport system permease family.</text>
</comment>
<dbReference type="PANTHER" id="PTHR43744:SF4">
    <property type="entry name" value="OSMOPROTECTIVE COMPOUNDS UPTAKE PERMEASE PROTEIN GGTD"/>
    <property type="match status" value="1"/>
</dbReference>
<dbReference type="SUPFAM" id="SSF161098">
    <property type="entry name" value="MetI-like"/>
    <property type="match status" value="1"/>
</dbReference>
<name>A0ABS3SI74_9CELL</name>
<dbReference type="InterPro" id="IPR000515">
    <property type="entry name" value="MetI-like"/>
</dbReference>
<dbReference type="InterPro" id="IPR035906">
    <property type="entry name" value="MetI-like_sf"/>
</dbReference>
<sequence length="311" mass="33934">MTTTGPQLDLGGMQGPSDTRDGRPSALAEATKKRLSSPWASLVAVVLAVVWTIPTFGLLVSSFRPARDISRSGWWTVFTSPNFTLENYELVLSPEGSSSLAPYIVNSIVIVIPGVVIPILIASLAAYAFAWMDFKGKNVLFVAVFALQIVPIQVTLIPLLSLYADLNIAGTFWSIWISHTMFGLPLTVFLLHNFIREVPHELLEAARVDGAGHVTIFFRLMLPILKPALAAIGIYQFLWVWNDLLVALTFAGSSQEVAPMTVALFNLTGQRGSQWFLLTAGAFVSIIIPVLVFLSLQRYFVRGLLAGSVKG</sequence>
<feature type="transmembrane region" description="Helical" evidence="7">
    <location>
        <begin position="275"/>
        <end position="296"/>
    </location>
</feature>
<dbReference type="PANTHER" id="PTHR43744">
    <property type="entry name" value="ABC TRANSPORTER PERMEASE PROTEIN MG189-RELATED-RELATED"/>
    <property type="match status" value="1"/>
</dbReference>
<evidence type="ECO:0000256" key="2">
    <source>
        <dbReference type="ARBA" id="ARBA00022448"/>
    </source>
</evidence>
<protein>
    <submittedName>
        <fullName evidence="10">Carbohydrate ABC transporter permease</fullName>
    </submittedName>
</protein>
<dbReference type="RefSeq" id="WP_208289687.1">
    <property type="nucleotide sequence ID" value="NZ_CP074404.1"/>
</dbReference>
<dbReference type="EMBL" id="JAGFBM010000006">
    <property type="protein sequence ID" value="MBO3085199.1"/>
    <property type="molecule type" value="Genomic_DNA"/>
</dbReference>
<keyword evidence="4 7" id="KW-0812">Transmembrane</keyword>
<feature type="transmembrane region" description="Helical" evidence="7">
    <location>
        <begin position="139"/>
        <end position="163"/>
    </location>
</feature>
<evidence type="ECO:0000313" key="11">
    <source>
        <dbReference type="Proteomes" id="UP000678317"/>
    </source>
</evidence>
<evidence type="ECO:0000259" key="9">
    <source>
        <dbReference type="PROSITE" id="PS50928"/>
    </source>
</evidence>
<keyword evidence="2 7" id="KW-0813">Transport</keyword>
<keyword evidence="3" id="KW-1003">Cell membrane</keyword>
<evidence type="ECO:0000256" key="3">
    <source>
        <dbReference type="ARBA" id="ARBA00022475"/>
    </source>
</evidence>
<comment type="subcellular location">
    <subcellularLocation>
        <location evidence="1 7">Cell membrane</location>
        <topology evidence="1 7">Multi-pass membrane protein</topology>
    </subcellularLocation>
</comment>
<proteinExistence type="inferred from homology"/>
<evidence type="ECO:0000256" key="5">
    <source>
        <dbReference type="ARBA" id="ARBA00022989"/>
    </source>
</evidence>
<organism evidence="10 11">
    <name type="scientific">Cellulomonas fengjieae</name>
    <dbReference type="NCBI Taxonomy" id="2819978"/>
    <lineage>
        <taxon>Bacteria</taxon>
        <taxon>Bacillati</taxon>
        <taxon>Actinomycetota</taxon>
        <taxon>Actinomycetes</taxon>
        <taxon>Micrococcales</taxon>
        <taxon>Cellulomonadaceae</taxon>
        <taxon>Cellulomonas</taxon>
    </lineage>
</organism>
<dbReference type="Gene3D" id="1.10.3720.10">
    <property type="entry name" value="MetI-like"/>
    <property type="match status" value="1"/>
</dbReference>
<feature type="region of interest" description="Disordered" evidence="8">
    <location>
        <begin position="1"/>
        <end position="26"/>
    </location>
</feature>
<evidence type="ECO:0000256" key="4">
    <source>
        <dbReference type="ARBA" id="ARBA00022692"/>
    </source>
</evidence>
<evidence type="ECO:0000256" key="6">
    <source>
        <dbReference type="ARBA" id="ARBA00023136"/>
    </source>
</evidence>
<feature type="transmembrane region" description="Helical" evidence="7">
    <location>
        <begin position="216"/>
        <end position="238"/>
    </location>
</feature>
<dbReference type="PROSITE" id="PS50928">
    <property type="entry name" value="ABC_TM1"/>
    <property type="match status" value="1"/>
</dbReference>
<comment type="caution">
    <text evidence="10">The sequence shown here is derived from an EMBL/GenBank/DDBJ whole genome shotgun (WGS) entry which is preliminary data.</text>
</comment>
<feature type="domain" description="ABC transmembrane type-1" evidence="9">
    <location>
        <begin position="104"/>
        <end position="296"/>
    </location>
</feature>
<dbReference type="Proteomes" id="UP000678317">
    <property type="component" value="Unassembled WGS sequence"/>
</dbReference>